<dbReference type="Proteomes" id="UP000838686">
    <property type="component" value="Unassembled WGS sequence"/>
</dbReference>
<evidence type="ECO:0000313" key="2">
    <source>
        <dbReference type="Proteomes" id="UP000838686"/>
    </source>
</evidence>
<gene>
    <name evidence="1" type="ORF">PAECIP111893_01144</name>
</gene>
<organism evidence="1 2">
    <name type="scientific">Paenibacillus plantiphilus</name>
    <dbReference type="NCBI Taxonomy" id="2905650"/>
    <lineage>
        <taxon>Bacteria</taxon>
        <taxon>Bacillati</taxon>
        <taxon>Bacillota</taxon>
        <taxon>Bacilli</taxon>
        <taxon>Bacillales</taxon>
        <taxon>Paenibacillaceae</taxon>
        <taxon>Paenibacillus</taxon>
    </lineage>
</organism>
<reference evidence="1" key="1">
    <citation type="submission" date="2022-01" db="EMBL/GenBank/DDBJ databases">
        <authorList>
            <person name="Criscuolo A."/>
        </authorList>
    </citation>
    <scope>NUCLEOTIDE SEQUENCE</scope>
    <source>
        <strain evidence="1">CIP111893</strain>
    </source>
</reference>
<dbReference type="EMBL" id="CAKMMF010000005">
    <property type="protein sequence ID" value="CAH1198872.1"/>
    <property type="molecule type" value="Genomic_DNA"/>
</dbReference>
<dbReference type="RefSeq" id="WP_236339510.1">
    <property type="nucleotide sequence ID" value="NZ_CAKMMF010000005.1"/>
</dbReference>
<comment type="caution">
    <text evidence="1">The sequence shown here is derived from an EMBL/GenBank/DDBJ whole genome shotgun (WGS) entry which is preliminary data.</text>
</comment>
<evidence type="ECO:0000313" key="1">
    <source>
        <dbReference type="EMBL" id="CAH1198872.1"/>
    </source>
</evidence>
<name>A0ABM9BYV5_9BACL</name>
<keyword evidence="2" id="KW-1185">Reference proteome</keyword>
<sequence length="95" mass="10936">MRFEEFQINQWLESITVEEQAAIKGVFSKQYNVNIVFSPEGLASLDIELLVPLRDCIRGLVLTKTRVPNMIDEHALRSKKLSRKIEFGAVRDSEE</sequence>
<accession>A0ABM9BYV5</accession>
<protein>
    <submittedName>
        <fullName evidence="1">Uncharacterized protein</fullName>
    </submittedName>
</protein>
<proteinExistence type="predicted"/>